<dbReference type="AlphaFoldDB" id="A0A516R1V1"/>
<organism evidence="1 2">
    <name type="scientific">Streptomyces spectabilis</name>
    <dbReference type="NCBI Taxonomy" id="68270"/>
    <lineage>
        <taxon>Bacteria</taxon>
        <taxon>Bacillati</taxon>
        <taxon>Actinomycetota</taxon>
        <taxon>Actinomycetes</taxon>
        <taxon>Kitasatosporales</taxon>
        <taxon>Streptomycetaceae</taxon>
        <taxon>Streptomyces</taxon>
    </lineage>
</organism>
<reference evidence="1 2" key="1">
    <citation type="journal article" date="2019" name="J. Ind. Microbiol. Biotechnol.">
        <title>The complete genomic sequence of Streptomyces spectabilis NRRL-2792 and identification of secondary metabolite biosynthetic gene clusters.</title>
        <authorList>
            <person name="Sinha A."/>
            <person name="Phillips-Salemka S."/>
            <person name="Niraula T.A."/>
            <person name="Short K.A."/>
            <person name="Niraula N.P."/>
        </authorList>
    </citation>
    <scope>NUCLEOTIDE SEQUENCE [LARGE SCALE GENOMIC DNA]</scope>
    <source>
        <strain evidence="1 2">NRRL 2792</strain>
    </source>
</reference>
<accession>A0A516R1V1</accession>
<dbReference type="EMBL" id="CP040916">
    <property type="protein sequence ID" value="QDQ09635.1"/>
    <property type="molecule type" value="Genomic_DNA"/>
</dbReference>
<sequence>MPRPIQMKELTFDEVVRYFVDERPDVPQVHHGALLTRQGLSYGFPCLQLFVDRDNKPCLRSSGEPYGRFLVARRLDSELLRMFGGRELIVFE</sequence>
<dbReference type="Proteomes" id="UP000316806">
    <property type="component" value="Chromosome"/>
</dbReference>
<proteinExistence type="predicted"/>
<name>A0A516R1V1_STRST</name>
<evidence type="ECO:0000313" key="2">
    <source>
        <dbReference type="Proteomes" id="UP000316806"/>
    </source>
</evidence>
<protein>
    <submittedName>
        <fullName evidence="1">Uncharacterized protein</fullName>
    </submittedName>
</protein>
<gene>
    <name evidence="1" type="ORF">FH965_02920</name>
</gene>
<evidence type="ECO:0000313" key="1">
    <source>
        <dbReference type="EMBL" id="QDQ09635.1"/>
    </source>
</evidence>
<dbReference type="RefSeq" id="WP_144001211.1">
    <property type="nucleotide sequence ID" value="NZ_CP040916.1"/>
</dbReference>